<proteinExistence type="predicted"/>
<sequence length="460" mass="49708">MASSTPAPGSHRAVLDARRQYVWGTLMLLSVVFLWVSSSFIMNAMFTSMSYNKPFLITYLCTASFSAYLIRPTFQYLRSRRGKAEEEDDDIVPALPELGGYARSVTRRKSVDRISTGLEPIGSYTDANGLVYMRPDFSYRARSHSRSMSRTRPPGAGPSVSRPISLISTDPPLTVKQTASLALLFCGLWFSANWSMNAALGYTSVSSTTILSSMSGFFTLAVGSCVGVESFTVSKLSSVVLSVIGVIVISKSDAAIPATSDPSLPLPPSPTPSPSAPLLGDALALISALAYAFYVILLKVRIRTESRVSMTLFFGFVGLFNILLIWPLGFVLHFTGVEVWEWPSGGKLWLSIGINAMITFVSDALYLRAMLMTSPLAVTLGISLTIPLAMAGDLYRGTPISWKTMLGGVLVLGSFVANGLMDLATAEEEISAFVEEVERSEATGERERLLVSEAERDVGG</sequence>
<dbReference type="SUPFAM" id="SSF103481">
    <property type="entry name" value="Multidrug resistance efflux transporter EmrE"/>
    <property type="match status" value="1"/>
</dbReference>
<name>A0A1Y2G529_9BASI</name>
<feature type="transmembrane region" description="Helical" evidence="6">
    <location>
        <begin position="21"/>
        <end position="42"/>
    </location>
</feature>
<dbReference type="InParanoid" id="A0A1Y2G529"/>
<organism evidence="8 9">
    <name type="scientific">Leucosporidium creatinivorum</name>
    <dbReference type="NCBI Taxonomy" id="106004"/>
    <lineage>
        <taxon>Eukaryota</taxon>
        <taxon>Fungi</taxon>
        <taxon>Dikarya</taxon>
        <taxon>Basidiomycota</taxon>
        <taxon>Pucciniomycotina</taxon>
        <taxon>Microbotryomycetes</taxon>
        <taxon>Leucosporidiales</taxon>
        <taxon>Leucosporidium</taxon>
    </lineage>
</organism>
<protein>
    <recommendedName>
        <fullName evidence="7">EamA domain-containing protein</fullName>
    </recommendedName>
</protein>
<comment type="caution">
    <text evidence="8">The sequence shown here is derived from an EMBL/GenBank/DDBJ whole genome shotgun (WGS) entry which is preliminary data.</text>
</comment>
<feature type="transmembrane region" description="Helical" evidence="6">
    <location>
        <begin position="54"/>
        <end position="71"/>
    </location>
</feature>
<keyword evidence="4 6" id="KW-0472">Membrane</keyword>
<evidence type="ECO:0000259" key="7">
    <source>
        <dbReference type="Pfam" id="PF00892"/>
    </source>
</evidence>
<dbReference type="OrthoDB" id="1436450at2759"/>
<feature type="region of interest" description="Disordered" evidence="5">
    <location>
        <begin position="143"/>
        <end position="163"/>
    </location>
</feature>
<dbReference type="InterPro" id="IPR000620">
    <property type="entry name" value="EamA_dom"/>
</dbReference>
<feature type="transmembrane region" description="Helical" evidence="6">
    <location>
        <begin position="208"/>
        <end position="227"/>
    </location>
</feature>
<feature type="transmembrane region" description="Helical" evidence="6">
    <location>
        <begin position="310"/>
        <end position="328"/>
    </location>
</feature>
<feature type="transmembrane region" description="Helical" evidence="6">
    <location>
        <begin position="181"/>
        <end position="202"/>
    </location>
</feature>
<accession>A0A1Y2G529</accession>
<evidence type="ECO:0000256" key="2">
    <source>
        <dbReference type="ARBA" id="ARBA00022692"/>
    </source>
</evidence>
<dbReference type="GO" id="GO:0000329">
    <property type="term" value="C:fungal-type vacuole membrane"/>
    <property type="evidence" value="ECO:0007669"/>
    <property type="project" value="TreeGrafter"/>
</dbReference>
<feature type="transmembrane region" description="Helical" evidence="6">
    <location>
        <begin position="239"/>
        <end position="258"/>
    </location>
</feature>
<dbReference type="PANTHER" id="PTHR23051:SF0">
    <property type="entry name" value="SOLUTE CARRIER FAMILY 35 MEMBER F5"/>
    <property type="match status" value="1"/>
</dbReference>
<dbReference type="Proteomes" id="UP000193467">
    <property type="component" value="Unassembled WGS sequence"/>
</dbReference>
<gene>
    <name evidence="8" type="ORF">BCR35DRAFT_297874</name>
</gene>
<evidence type="ECO:0000256" key="1">
    <source>
        <dbReference type="ARBA" id="ARBA00004141"/>
    </source>
</evidence>
<dbReference type="InterPro" id="IPR037185">
    <property type="entry name" value="EmrE-like"/>
</dbReference>
<keyword evidence="2 6" id="KW-0812">Transmembrane</keyword>
<comment type="subcellular location">
    <subcellularLocation>
        <location evidence="1">Membrane</location>
        <topology evidence="1">Multi-pass membrane protein</topology>
    </subcellularLocation>
</comment>
<keyword evidence="3 6" id="KW-1133">Transmembrane helix</keyword>
<evidence type="ECO:0000256" key="5">
    <source>
        <dbReference type="SAM" id="MobiDB-lite"/>
    </source>
</evidence>
<evidence type="ECO:0000256" key="4">
    <source>
        <dbReference type="ARBA" id="ARBA00023136"/>
    </source>
</evidence>
<evidence type="ECO:0000313" key="8">
    <source>
        <dbReference type="EMBL" id="ORY92457.1"/>
    </source>
</evidence>
<dbReference type="AlphaFoldDB" id="A0A1Y2G529"/>
<evidence type="ECO:0000313" key="9">
    <source>
        <dbReference type="Proteomes" id="UP000193467"/>
    </source>
</evidence>
<evidence type="ECO:0000256" key="6">
    <source>
        <dbReference type="SAM" id="Phobius"/>
    </source>
</evidence>
<keyword evidence="9" id="KW-1185">Reference proteome</keyword>
<reference evidence="8 9" key="1">
    <citation type="submission" date="2016-07" db="EMBL/GenBank/DDBJ databases">
        <title>Pervasive Adenine N6-methylation of Active Genes in Fungi.</title>
        <authorList>
            <consortium name="DOE Joint Genome Institute"/>
            <person name="Mondo S.J."/>
            <person name="Dannebaum R.O."/>
            <person name="Kuo R.C."/>
            <person name="Labutti K."/>
            <person name="Haridas S."/>
            <person name="Kuo A."/>
            <person name="Salamov A."/>
            <person name="Ahrendt S.R."/>
            <person name="Lipzen A."/>
            <person name="Sullivan W."/>
            <person name="Andreopoulos W.B."/>
            <person name="Clum A."/>
            <person name="Lindquist E."/>
            <person name="Daum C."/>
            <person name="Ramamoorthy G.K."/>
            <person name="Gryganskyi A."/>
            <person name="Culley D."/>
            <person name="Magnuson J.K."/>
            <person name="James T.Y."/>
            <person name="O'Malley M.A."/>
            <person name="Stajich J.E."/>
            <person name="Spatafora J.W."/>
            <person name="Visel A."/>
            <person name="Grigoriev I.V."/>
        </authorList>
    </citation>
    <scope>NUCLEOTIDE SEQUENCE [LARGE SCALE GENOMIC DNA]</scope>
    <source>
        <strain evidence="8 9">62-1032</strain>
    </source>
</reference>
<dbReference type="STRING" id="106004.A0A1Y2G529"/>
<feature type="domain" description="EamA" evidence="7">
    <location>
        <begin position="163"/>
        <end position="250"/>
    </location>
</feature>
<dbReference type="Pfam" id="PF00892">
    <property type="entry name" value="EamA"/>
    <property type="match status" value="1"/>
</dbReference>
<feature type="transmembrane region" description="Helical" evidence="6">
    <location>
        <begin position="348"/>
        <end position="367"/>
    </location>
</feature>
<dbReference type="FunCoup" id="A0A1Y2G529">
    <property type="interactions" value="128"/>
</dbReference>
<feature type="transmembrane region" description="Helical" evidence="6">
    <location>
        <begin position="278"/>
        <end position="298"/>
    </location>
</feature>
<evidence type="ECO:0000256" key="3">
    <source>
        <dbReference type="ARBA" id="ARBA00022989"/>
    </source>
</evidence>
<feature type="transmembrane region" description="Helical" evidence="6">
    <location>
        <begin position="374"/>
        <end position="394"/>
    </location>
</feature>
<dbReference type="PANTHER" id="PTHR23051">
    <property type="entry name" value="SOLUTE CARRIER FAMILY 35, MEMBER F5"/>
    <property type="match status" value="1"/>
</dbReference>
<dbReference type="EMBL" id="MCGR01000001">
    <property type="protein sequence ID" value="ORY92457.1"/>
    <property type="molecule type" value="Genomic_DNA"/>
</dbReference>